<dbReference type="Pfam" id="PF01738">
    <property type="entry name" value="DLH"/>
    <property type="match status" value="1"/>
</dbReference>
<dbReference type="GO" id="GO:0016787">
    <property type="term" value="F:hydrolase activity"/>
    <property type="evidence" value="ECO:0007669"/>
    <property type="project" value="UniProtKB-KW"/>
</dbReference>
<dbReference type="InterPro" id="IPR051049">
    <property type="entry name" value="Dienelactone_hydrolase-like"/>
</dbReference>
<name>A0ABY7TEF3_9SPHI</name>
<dbReference type="PANTHER" id="PTHR46623:SF6">
    <property type="entry name" value="ALPHA_BETA-HYDROLASES SUPERFAMILY PROTEIN"/>
    <property type="match status" value="1"/>
</dbReference>
<dbReference type="SUPFAM" id="SSF53474">
    <property type="entry name" value="alpha/beta-Hydrolases"/>
    <property type="match status" value="1"/>
</dbReference>
<proteinExistence type="predicted"/>
<protein>
    <submittedName>
        <fullName evidence="2">Dienelactone hydrolase family protein</fullName>
    </submittedName>
</protein>
<dbReference type="Proteomes" id="UP001216139">
    <property type="component" value="Chromosome"/>
</dbReference>
<dbReference type="PANTHER" id="PTHR46623">
    <property type="entry name" value="CARBOXYMETHYLENEBUTENOLIDASE-RELATED"/>
    <property type="match status" value="1"/>
</dbReference>
<dbReference type="InterPro" id="IPR029058">
    <property type="entry name" value="AB_hydrolase_fold"/>
</dbReference>
<reference evidence="2 3" key="1">
    <citation type="submission" date="2023-02" db="EMBL/GenBank/DDBJ databases">
        <title>Genome sequence of Mucilaginibacter jinjuensis strain KACC 16571.</title>
        <authorList>
            <person name="Kim S."/>
            <person name="Heo J."/>
            <person name="Kwon S.-W."/>
        </authorList>
    </citation>
    <scope>NUCLEOTIDE SEQUENCE [LARGE SCALE GENOMIC DNA]</scope>
    <source>
        <strain evidence="2 3">KACC 16571</strain>
    </source>
</reference>
<evidence type="ECO:0000313" key="3">
    <source>
        <dbReference type="Proteomes" id="UP001216139"/>
    </source>
</evidence>
<dbReference type="Gene3D" id="3.40.50.1820">
    <property type="entry name" value="alpha/beta hydrolase"/>
    <property type="match status" value="1"/>
</dbReference>
<sequence>MNNSYVTLNVADGTAMQAYTVLPKNVNESTPAILVFQEAFGVNGHMRRVTERFASEGYIAICPELFHRTAPVGFEGDYSNFAGVMPHYSALTNEGLQADITAAYNWLNKQEGDKSRIFSVGYCLGGRVSFLANATVPLAAAVSYYGGGTDGLLHLADQLSGKHLFFWGGLDTHIPKETVDKITEALTYAGKQYANVVFSDAHHAFDCEDRPSFNPSASKESWALTLEFLRNN</sequence>
<evidence type="ECO:0000259" key="1">
    <source>
        <dbReference type="Pfam" id="PF01738"/>
    </source>
</evidence>
<evidence type="ECO:0000313" key="2">
    <source>
        <dbReference type="EMBL" id="WCT13552.1"/>
    </source>
</evidence>
<keyword evidence="2" id="KW-0378">Hydrolase</keyword>
<dbReference type="EMBL" id="CP117167">
    <property type="protein sequence ID" value="WCT13552.1"/>
    <property type="molecule type" value="Genomic_DNA"/>
</dbReference>
<dbReference type="InterPro" id="IPR002925">
    <property type="entry name" value="Dienelactn_hydro"/>
</dbReference>
<keyword evidence="3" id="KW-1185">Reference proteome</keyword>
<feature type="domain" description="Dienelactone hydrolase" evidence="1">
    <location>
        <begin position="16"/>
        <end position="231"/>
    </location>
</feature>
<gene>
    <name evidence="2" type="ORF">PQO05_06330</name>
</gene>
<dbReference type="RefSeq" id="WP_273631861.1">
    <property type="nucleotide sequence ID" value="NZ_CP117167.1"/>
</dbReference>
<accession>A0ABY7TEF3</accession>
<organism evidence="2 3">
    <name type="scientific">Mucilaginibacter jinjuensis</name>
    <dbReference type="NCBI Taxonomy" id="1176721"/>
    <lineage>
        <taxon>Bacteria</taxon>
        <taxon>Pseudomonadati</taxon>
        <taxon>Bacteroidota</taxon>
        <taxon>Sphingobacteriia</taxon>
        <taxon>Sphingobacteriales</taxon>
        <taxon>Sphingobacteriaceae</taxon>
        <taxon>Mucilaginibacter</taxon>
    </lineage>
</organism>